<dbReference type="GO" id="GO:0004519">
    <property type="term" value="F:endonuclease activity"/>
    <property type="evidence" value="ECO:0007669"/>
    <property type="project" value="UniProtKB-KW"/>
</dbReference>
<dbReference type="STRING" id="1789683.A0A1X7RBA4"/>
<evidence type="ECO:0000256" key="2">
    <source>
        <dbReference type="ARBA" id="ARBA00006562"/>
    </source>
</evidence>
<comment type="function">
    <text evidence="7">Decapping enzyme for NAD-capped RNAs: specifically hydrolyzes the nicotinamide adenine dinucleotide (NAD) cap from a subset of RNAs by removing the entire NAD moiety from the 5'-end of an NAD-capped RNA.</text>
</comment>
<protein>
    <recommendedName>
        <fullName evidence="7">Decapping nuclease</fullName>
        <ecNumber evidence="7">3.6.1.-</ecNumber>
    </recommendedName>
</protein>
<evidence type="ECO:0000256" key="7">
    <source>
        <dbReference type="RuleBase" id="RU367113"/>
    </source>
</evidence>
<organism evidence="9 10">
    <name type="scientific">Maudiozyma saulgeensis</name>
    <dbReference type="NCBI Taxonomy" id="1789683"/>
    <lineage>
        <taxon>Eukaryota</taxon>
        <taxon>Fungi</taxon>
        <taxon>Dikarya</taxon>
        <taxon>Ascomycota</taxon>
        <taxon>Saccharomycotina</taxon>
        <taxon>Saccharomycetes</taxon>
        <taxon>Saccharomycetales</taxon>
        <taxon>Saccharomycetaceae</taxon>
        <taxon>Maudiozyma</taxon>
    </lineage>
</organism>
<dbReference type="PANTHER" id="PTHR12395:SF9">
    <property type="entry name" value="DECAPPING AND EXORIBONUCLEASE PROTEIN"/>
    <property type="match status" value="1"/>
</dbReference>
<name>A0A1X7RBA4_9SACH</name>
<dbReference type="InterPro" id="IPR039039">
    <property type="entry name" value="RAI1-like_fam"/>
</dbReference>
<evidence type="ECO:0000256" key="6">
    <source>
        <dbReference type="ARBA" id="ARBA00048124"/>
    </source>
</evidence>
<keyword evidence="7" id="KW-0547">Nucleotide-binding</keyword>
<evidence type="ECO:0000313" key="9">
    <source>
        <dbReference type="EMBL" id="SMN22750.1"/>
    </source>
</evidence>
<evidence type="ECO:0000313" key="10">
    <source>
        <dbReference type="Proteomes" id="UP000196158"/>
    </source>
</evidence>
<keyword evidence="10" id="KW-1185">Reference proteome</keyword>
<evidence type="ECO:0000256" key="1">
    <source>
        <dbReference type="ARBA" id="ARBA00001968"/>
    </source>
</evidence>
<comment type="catalytic activity">
    <reaction evidence="4">
        <text>a 5'-end (N(7)-methyl 5'-triphosphoguanosine)-ribonucleoside-ribonucleotide in mRNA + H2O = a (N(7)-methyl 5'-triphosphoguanosine)-nucleoside + a 5'-end phospho-ribonucleoside in mRNA + H(+)</text>
        <dbReference type="Rhea" id="RHEA:66928"/>
        <dbReference type="Rhea" id="RHEA-COMP:15692"/>
        <dbReference type="Rhea" id="RHEA-COMP:17313"/>
        <dbReference type="ChEBI" id="CHEBI:15377"/>
        <dbReference type="ChEBI" id="CHEBI:15378"/>
        <dbReference type="ChEBI" id="CHEBI:138282"/>
        <dbReference type="ChEBI" id="CHEBI:172876"/>
        <dbReference type="ChEBI" id="CHEBI:172877"/>
    </reaction>
    <physiologicalReaction direction="left-to-right" evidence="4">
        <dbReference type="Rhea" id="RHEA:66929"/>
    </physiologicalReaction>
</comment>
<gene>
    <name evidence="9" type="ORF">KASA_0F01694G</name>
</gene>
<dbReference type="GO" id="GO:0000956">
    <property type="term" value="P:nuclear-transcribed mRNA catabolic process"/>
    <property type="evidence" value="ECO:0007669"/>
    <property type="project" value="TreeGrafter"/>
</dbReference>
<evidence type="ECO:0000259" key="8">
    <source>
        <dbReference type="Pfam" id="PF08652"/>
    </source>
</evidence>
<keyword evidence="7" id="KW-0479">Metal-binding</keyword>
<comment type="subcellular location">
    <subcellularLocation>
        <location evidence="7">Nucleus</location>
    </subcellularLocation>
</comment>
<dbReference type="GO" id="GO:0000166">
    <property type="term" value="F:nucleotide binding"/>
    <property type="evidence" value="ECO:0007669"/>
    <property type="project" value="UniProtKB-KW"/>
</dbReference>
<keyword evidence="3 7" id="KW-0540">Nuclease</keyword>
<dbReference type="GO" id="GO:0005634">
    <property type="term" value="C:nucleus"/>
    <property type="evidence" value="ECO:0007669"/>
    <property type="project" value="UniProtKB-SubCell"/>
</dbReference>
<evidence type="ECO:0000256" key="5">
    <source>
        <dbReference type="ARBA" id="ARBA00044692"/>
    </source>
</evidence>
<keyword evidence="7" id="KW-0378">Hydrolase</keyword>
<keyword evidence="9" id="KW-0255">Endonuclease</keyword>
<dbReference type="GO" id="GO:0005829">
    <property type="term" value="C:cytosol"/>
    <property type="evidence" value="ECO:0007669"/>
    <property type="project" value="TreeGrafter"/>
</dbReference>
<dbReference type="InterPro" id="IPR013961">
    <property type="entry name" value="RAI1"/>
</dbReference>
<reference evidence="9 10" key="1">
    <citation type="submission" date="2017-04" db="EMBL/GenBank/DDBJ databases">
        <authorList>
            <person name="Afonso C.L."/>
            <person name="Miller P.J."/>
            <person name="Scott M.A."/>
            <person name="Spackman E."/>
            <person name="Goraichik I."/>
            <person name="Dimitrov K.M."/>
            <person name="Suarez D.L."/>
            <person name="Swayne D.E."/>
        </authorList>
    </citation>
    <scope>NUCLEOTIDE SEQUENCE [LARGE SCALE GENOMIC DNA]</scope>
</reference>
<evidence type="ECO:0000256" key="3">
    <source>
        <dbReference type="ARBA" id="ARBA00022722"/>
    </source>
</evidence>
<accession>A0A1X7RBA4</accession>
<evidence type="ECO:0000256" key="4">
    <source>
        <dbReference type="ARBA" id="ARBA00044676"/>
    </source>
</evidence>
<keyword evidence="7" id="KW-0694">RNA-binding</keyword>
<dbReference type="AlphaFoldDB" id="A0A1X7RBA4"/>
<proteinExistence type="inferred from homology"/>
<comment type="cofactor">
    <cofactor evidence="1 7">
        <name>a divalent metal cation</name>
        <dbReference type="ChEBI" id="CHEBI:60240"/>
    </cofactor>
</comment>
<comment type="catalytic activity">
    <reaction evidence="6">
        <text>a 5'-end NAD(+)-phospho-ribonucleoside in mRNA + H2O = a 5'-end phospho-ribonucleoside in mRNA + NAD(+) + H(+)</text>
        <dbReference type="Rhea" id="RHEA:60880"/>
        <dbReference type="Rhea" id="RHEA-COMP:15692"/>
        <dbReference type="Rhea" id="RHEA-COMP:15698"/>
        <dbReference type="ChEBI" id="CHEBI:15377"/>
        <dbReference type="ChEBI" id="CHEBI:15378"/>
        <dbReference type="ChEBI" id="CHEBI:57540"/>
        <dbReference type="ChEBI" id="CHEBI:138282"/>
        <dbReference type="ChEBI" id="CHEBI:144029"/>
    </reaction>
    <physiologicalReaction direction="left-to-right" evidence="6">
        <dbReference type="Rhea" id="RHEA:60881"/>
    </physiologicalReaction>
</comment>
<dbReference type="OrthoDB" id="5853397at2759"/>
<dbReference type="GO" id="GO:0110155">
    <property type="term" value="P:NAD-cap decapping"/>
    <property type="evidence" value="ECO:0007669"/>
    <property type="project" value="TreeGrafter"/>
</dbReference>
<feature type="domain" description="RAI1-like" evidence="8">
    <location>
        <begin position="20"/>
        <end position="357"/>
    </location>
</feature>
<dbReference type="EMBL" id="FXLY01000013">
    <property type="protein sequence ID" value="SMN22750.1"/>
    <property type="molecule type" value="Genomic_DNA"/>
</dbReference>
<dbReference type="PANTHER" id="PTHR12395">
    <property type="entry name" value="DOM-3 RELATED"/>
    <property type="match status" value="1"/>
</dbReference>
<sequence>MPVISRLPFSRSENSHNILKPKEIACYSRTSDSKIIVDSDKNLRYYYFPDEQLVDPISLAAGRGNFEDIRSKIDDVCSLHGLLQTIQTIEEKKNSRLKVNIITFRGIFRKLISAAFEGGSRYQEPLDLRLVIFDEQIFIKEVPKREGDRHSTVDLNTFTGYKFETLTTLEKPVNLCTRDEIESRPSRIVNNGDEFVTVVGTGIGSCRLVLGAEVDGIFDFKDENNKCKNISHYVELKCSKDIRSERDANNFANKLFRTWLQCFLVGITRIIYGFRDENYKLISVEEYSTDNIISMLGKYNPKLAENCSSAVGWYGKITEWLLTIQTRYSQKETPESIIPFKLTVHNQELQLIDISTEDDEYDAIVNGESVLFNEFKEWRRKLRQQNL</sequence>
<dbReference type="Proteomes" id="UP000196158">
    <property type="component" value="Unassembled WGS sequence"/>
</dbReference>
<dbReference type="GO" id="GO:0034353">
    <property type="term" value="F:mRNA 5'-diphosphatase activity"/>
    <property type="evidence" value="ECO:0007669"/>
    <property type="project" value="TreeGrafter"/>
</dbReference>
<comment type="catalytic activity">
    <reaction evidence="5">
        <text>a 5'-end triphospho-ribonucleoside in mRNA + H2O = a 5'-end phospho-ribonucleoside in mRNA + diphosphate + H(+)</text>
        <dbReference type="Rhea" id="RHEA:78683"/>
        <dbReference type="Rhea" id="RHEA-COMP:15692"/>
        <dbReference type="Rhea" id="RHEA-COMP:17164"/>
        <dbReference type="ChEBI" id="CHEBI:15377"/>
        <dbReference type="ChEBI" id="CHEBI:15378"/>
        <dbReference type="ChEBI" id="CHEBI:33019"/>
        <dbReference type="ChEBI" id="CHEBI:138282"/>
        <dbReference type="ChEBI" id="CHEBI:167618"/>
    </reaction>
    <physiologicalReaction direction="left-to-right" evidence="5">
        <dbReference type="Rhea" id="RHEA:78684"/>
    </physiologicalReaction>
</comment>
<keyword evidence="7" id="KW-0539">Nucleus</keyword>
<dbReference type="Pfam" id="PF08652">
    <property type="entry name" value="RAI1"/>
    <property type="match status" value="1"/>
</dbReference>
<dbReference type="EC" id="3.6.1.-" evidence="7"/>
<comment type="similarity">
    <text evidence="2 7">Belongs to the DXO/Dom3Z family.</text>
</comment>
<dbReference type="GO" id="GO:0003723">
    <property type="term" value="F:RNA binding"/>
    <property type="evidence" value="ECO:0007669"/>
    <property type="project" value="UniProtKB-KW"/>
</dbReference>
<dbReference type="GO" id="GO:0046872">
    <property type="term" value="F:metal ion binding"/>
    <property type="evidence" value="ECO:0007669"/>
    <property type="project" value="UniProtKB-KW"/>
</dbReference>